<dbReference type="EMBL" id="CAKKNE010000005">
    <property type="protein sequence ID" value="CAH0377489.1"/>
    <property type="molecule type" value="Genomic_DNA"/>
</dbReference>
<accession>A0A8J2WR88</accession>
<dbReference type="InterPro" id="IPR032854">
    <property type="entry name" value="ALKBH3"/>
</dbReference>
<proteinExistence type="predicted"/>
<comment type="caution">
    <text evidence="4">The sequence shown here is derived from an EMBL/GenBank/DDBJ whole genome shotgun (WGS) entry which is preliminary data.</text>
</comment>
<dbReference type="GO" id="GO:0051213">
    <property type="term" value="F:dioxygenase activity"/>
    <property type="evidence" value="ECO:0007669"/>
    <property type="project" value="InterPro"/>
</dbReference>
<reference evidence="4" key="1">
    <citation type="submission" date="2021-11" db="EMBL/GenBank/DDBJ databases">
        <authorList>
            <consortium name="Genoscope - CEA"/>
            <person name="William W."/>
        </authorList>
    </citation>
    <scope>NUCLEOTIDE SEQUENCE</scope>
</reference>
<feature type="domain" description="Fe2OG dioxygenase" evidence="3">
    <location>
        <begin position="280"/>
        <end position="385"/>
    </location>
</feature>
<sequence length="433" mass="46241">MLAGVLVFILVAPATPLAPATKPPSSRDVGRLVNEAATVEDALATARLLPLAGEETQHWETQDVHIARRRKSLTALLRRVTRWTVGGAAAEARRGVLANDDFTRCMHLLAEPGPAEAYAAERRDGLRLVAALAQAPDALAPVAQDVDAAFRVALDELDGAPGATTGLHWAAKRCAAAGAPVATLDALGAAESALRLPFRVHVNAVTLPGVGELAAALPLRADTIATKSGALVLERRRTAWLAEPGIGALAYSGKLMAPEPIPDAVRKIRDSVNGMLDAPKFDCALCNLYPAGEDAACKFHSDPEHGSHWHLSTAVVSCGEPRRFAFRRIGAEDDEHDRHSFHLFDGDVVEMFDNCQDIYQHAVLAPEDATTNQGARVSLVFKNALLLPSGKKGHGLPGSGTRSDRRKAKIKVAGDERPKPKPGRRRRRATASR</sequence>
<dbReference type="InterPro" id="IPR027450">
    <property type="entry name" value="AlkB-like"/>
</dbReference>
<dbReference type="OrthoDB" id="43964at2759"/>
<dbReference type="SUPFAM" id="SSF51197">
    <property type="entry name" value="Clavaminate synthase-like"/>
    <property type="match status" value="1"/>
</dbReference>
<feature type="signal peptide" evidence="2">
    <location>
        <begin position="1"/>
        <end position="20"/>
    </location>
</feature>
<feature type="region of interest" description="Disordered" evidence="1">
    <location>
        <begin position="390"/>
        <end position="433"/>
    </location>
</feature>
<feature type="chain" id="PRO_5035149059" description="Fe2OG dioxygenase domain-containing protein" evidence="2">
    <location>
        <begin position="21"/>
        <end position="433"/>
    </location>
</feature>
<evidence type="ECO:0000313" key="4">
    <source>
        <dbReference type="EMBL" id="CAH0377489.1"/>
    </source>
</evidence>
<dbReference type="InterPro" id="IPR005123">
    <property type="entry name" value="Oxoglu/Fe-dep_dioxygenase_dom"/>
</dbReference>
<dbReference type="PROSITE" id="PS51471">
    <property type="entry name" value="FE2OG_OXY"/>
    <property type="match status" value="1"/>
</dbReference>
<keyword evidence="5" id="KW-1185">Reference proteome</keyword>
<keyword evidence="2" id="KW-0732">Signal</keyword>
<dbReference type="Gene3D" id="2.60.120.590">
    <property type="entry name" value="Alpha-ketoglutarate-dependent dioxygenase AlkB-like"/>
    <property type="match status" value="1"/>
</dbReference>
<evidence type="ECO:0000313" key="5">
    <source>
        <dbReference type="Proteomes" id="UP000789595"/>
    </source>
</evidence>
<feature type="compositionally biased region" description="Basic residues" evidence="1">
    <location>
        <begin position="420"/>
        <end position="433"/>
    </location>
</feature>
<dbReference type="Proteomes" id="UP000789595">
    <property type="component" value="Unassembled WGS sequence"/>
</dbReference>
<evidence type="ECO:0000256" key="2">
    <source>
        <dbReference type="SAM" id="SignalP"/>
    </source>
</evidence>
<dbReference type="InterPro" id="IPR037151">
    <property type="entry name" value="AlkB-like_sf"/>
</dbReference>
<evidence type="ECO:0000259" key="3">
    <source>
        <dbReference type="PROSITE" id="PS51471"/>
    </source>
</evidence>
<dbReference type="GO" id="GO:0006307">
    <property type="term" value="P:DNA alkylation repair"/>
    <property type="evidence" value="ECO:0007669"/>
    <property type="project" value="InterPro"/>
</dbReference>
<dbReference type="PANTHER" id="PTHR31212">
    <property type="entry name" value="ALPHA-KETOGLUTARATE-DEPENDENT DIOXYGENASE ALKB HOMOLOG 3"/>
    <property type="match status" value="1"/>
</dbReference>
<dbReference type="AlphaFoldDB" id="A0A8J2WR88"/>
<dbReference type="PANTHER" id="PTHR31212:SF4">
    <property type="entry name" value="ALPHA-KETOGLUTARATE-DEPENDENT DIOXYGENASE ALKB HOMOLOG 3"/>
    <property type="match status" value="1"/>
</dbReference>
<dbReference type="Pfam" id="PF13532">
    <property type="entry name" value="2OG-FeII_Oxy_2"/>
    <property type="match status" value="1"/>
</dbReference>
<organism evidence="4 5">
    <name type="scientific">Pelagomonas calceolata</name>
    <dbReference type="NCBI Taxonomy" id="35677"/>
    <lineage>
        <taxon>Eukaryota</taxon>
        <taxon>Sar</taxon>
        <taxon>Stramenopiles</taxon>
        <taxon>Ochrophyta</taxon>
        <taxon>Pelagophyceae</taxon>
        <taxon>Pelagomonadales</taxon>
        <taxon>Pelagomonadaceae</taxon>
        <taxon>Pelagomonas</taxon>
    </lineage>
</organism>
<name>A0A8J2WR88_9STRA</name>
<gene>
    <name evidence="4" type="ORF">PECAL_5P20240</name>
</gene>
<evidence type="ECO:0000256" key="1">
    <source>
        <dbReference type="SAM" id="MobiDB-lite"/>
    </source>
</evidence>
<protein>
    <recommendedName>
        <fullName evidence="3">Fe2OG dioxygenase domain-containing protein</fullName>
    </recommendedName>
</protein>